<accession>A0A1G9T4G5</accession>
<dbReference type="Proteomes" id="UP000187651">
    <property type="component" value="Unassembled WGS sequence"/>
</dbReference>
<gene>
    <name evidence="1" type="ORF">SAMN05216544_0189</name>
</gene>
<sequence>MAKKRKVNNDLDHIYNYKNELTEQLSDITRLLKESNKSIARYKDKDDKNLCVYSSTIKGKENYYIYDKRTKKKSYVKREDEKNLKKYIQRDYDLAVNDKLKKIQNSLLRLLKIYDIEEIYNTYEGLKKSKKEIVVPIIKSKEEYIEEWYKLHPAMQNTYPQDGQYKTNNNEYVRSKSEKIIADLLFKYNIPYAYEPRLELSNFSTVYPDFAALNLRTGHTYYWEHLGLISEYDYATKNFSKIQDYIGNDLFPGKDLILSMESEGVNLDVKTVEKMIESYLL</sequence>
<evidence type="ECO:0000313" key="1">
    <source>
        <dbReference type="EMBL" id="SDM41945.1"/>
    </source>
</evidence>
<protein>
    <submittedName>
        <fullName evidence="1">Uncharacterized protein</fullName>
    </submittedName>
</protein>
<reference evidence="2" key="1">
    <citation type="submission" date="2016-10" db="EMBL/GenBank/DDBJ databases">
        <authorList>
            <person name="Varghese N."/>
            <person name="Submissions S."/>
        </authorList>
    </citation>
    <scope>NUCLEOTIDE SEQUENCE [LARGE SCALE GENOMIC DNA]</scope>
    <source>
        <strain evidence="2">M83</strain>
    </source>
</reference>
<name>A0A1G9T4G5_9FIRM</name>
<organism evidence="1 2">
    <name type="scientific">Lachnospira pectinoschiza</name>
    <dbReference type="NCBI Taxonomy" id="28052"/>
    <lineage>
        <taxon>Bacteria</taxon>
        <taxon>Bacillati</taxon>
        <taxon>Bacillota</taxon>
        <taxon>Clostridia</taxon>
        <taxon>Lachnospirales</taxon>
        <taxon>Lachnospiraceae</taxon>
        <taxon>Lachnospira</taxon>
    </lineage>
</organism>
<dbReference type="RefSeq" id="WP_074520493.1">
    <property type="nucleotide sequence ID" value="NZ_FNHZ01000001.1"/>
</dbReference>
<proteinExistence type="predicted"/>
<dbReference type="OrthoDB" id="243939at2"/>
<keyword evidence="2" id="KW-1185">Reference proteome</keyword>
<evidence type="ECO:0000313" key="2">
    <source>
        <dbReference type="Proteomes" id="UP000187651"/>
    </source>
</evidence>
<dbReference type="EMBL" id="FNHZ01000001">
    <property type="protein sequence ID" value="SDM41945.1"/>
    <property type="molecule type" value="Genomic_DNA"/>
</dbReference>
<dbReference type="AlphaFoldDB" id="A0A1G9T4G5"/>